<dbReference type="GO" id="GO:0003924">
    <property type="term" value="F:GTPase activity"/>
    <property type="evidence" value="ECO:0007669"/>
    <property type="project" value="InterPro"/>
</dbReference>
<dbReference type="GO" id="GO:0007032">
    <property type="term" value="P:endosome organization"/>
    <property type="evidence" value="ECO:0007669"/>
    <property type="project" value="TreeGrafter"/>
</dbReference>
<evidence type="ECO:0000256" key="2">
    <source>
        <dbReference type="ARBA" id="ARBA00006270"/>
    </source>
</evidence>
<evidence type="ECO:0000256" key="5">
    <source>
        <dbReference type="ARBA" id="ARBA00022475"/>
    </source>
</evidence>
<keyword evidence="22" id="KW-1185">Reference proteome</keyword>
<dbReference type="GO" id="GO:0008270">
    <property type="term" value="F:zinc ion binding"/>
    <property type="evidence" value="ECO:0007669"/>
    <property type="project" value="UniProtKB-KW"/>
</dbReference>
<keyword evidence="14" id="KW-0636">Prenylation</keyword>
<evidence type="ECO:0000256" key="3">
    <source>
        <dbReference type="ARBA" id="ARBA00007070"/>
    </source>
</evidence>
<keyword evidence="4" id="KW-0813">Transport</keyword>
<evidence type="ECO:0000256" key="6">
    <source>
        <dbReference type="ARBA" id="ARBA00022723"/>
    </source>
</evidence>
<dbReference type="InterPro" id="IPR013083">
    <property type="entry name" value="Znf_RING/FYVE/PHD"/>
</dbReference>
<evidence type="ECO:0000256" key="14">
    <source>
        <dbReference type="ARBA" id="ARBA00023289"/>
    </source>
</evidence>
<dbReference type="EMBL" id="CP119934">
    <property type="protein sequence ID" value="WFD01936.1"/>
    <property type="molecule type" value="Genomic_DNA"/>
</dbReference>
<keyword evidence="13" id="KW-0449">Lipoprotein</keyword>
<dbReference type="InterPro" id="IPR001841">
    <property type="entry name" value="Znf_RING"/>
</dbReference>
<evidence type="ECO:0000256" key="18">
    <source>
        <dbReference type="PROSITE-ProRule" id="PRU01006"/>
    </source>
</evidence>
<evidence type="ECO:0000256" key="17">
    <source>
        <dbReference type="PROSITE-ProRule" id="PRU00175"/>
    </source>
</evidence>
<keyword evidence="6" id="KW-0479">Metal-binding</keyword>
<dbReference type="GO" id="GO:0048284">
    <property type="term" value="P:organelle fusion"/>
    <property type="evidence" value="ECO:0007669"/>
    <property type="project" value="TreeGrafter"/>
</dbReference>
<dbReference type="InterPro" id="IPR005225">
    <property type="entry name" value="Small_GTP-bd"/>
</dbReference>
<dbReference type="PROSITE" id="PS50236">
    <property type="entry name" value="CHCR"/>
    <property type="match status" value="1"/>
</dbReference>
<dbReference type="Gene3D" id="3.30.40.10">
    <property type="entry name" value="Zinc/RING finger domain, C3HC4 (zinc finger)"/>
    <property type="match status" value="1"/>
</dbReference>
<dbReference type="GO" id="GO:0030674">
    <property type="term" value="F:protein-macromolecule adaptor activity"/>
    <property type="evidence" value="ECO:0007669"/>
    <property type="project" value="TreeGrafter"/>
</dbReference>
<feature type="repeat" description="CHCR" evidence="18">
    <location>
        <begin position="786"/>
        <end position="947"/>
    </location>
</feature>
<dbReference type="Pfam" id="PF00071">
    <property type="entry name" value="Ras"/>
    <property type="match status" value="1"/>
</dbReference>
<evidence type="ECO:0000313" key="22">
    <source>
        <dbReference type="Proteomes" id="UP001214603"/>
    </source>
</evidence>
<dbReference type="GO" id="GO:0005886">
    <property type="term" value="C:plasma membrane"/>
    <property type="evidence" value="ECO:0007669"/>
    <property type="project" value="UniProtKB-SubCell"/>
</dbReference>
<dbReference type="PROSITE" id="PS51421">
    <property type="entry name" value="RAS"/>
    <property type="match status" value="1"/>
</dbReference>
<evidence type="ECO:0000256" key="9">
    <source>
        <dbReference type="ARBA" id="ARBA00022833"/>
    </source>
</evidence>
<keyword evidence="7" id="KW-0547">Nucleotide-binding</keyword>
<keyword evidence="9" id="KW-0862">Zinc</keyword>
<dbReference type="InterPro" id="IPR057307">
    <property type="entry name" value="PEP5_VPS11_N"/>
</dbReference>
<feature type="compositionally biased region" description="Gly residues" evidence="19">
    <location>
        <begin position="195"/>
        <end position="204"/>
    </location>
</feature>
<gene>
    <name evidence="21" type="primary">VPS11</name>
    <name evidence="21" type="ORF">MOBT1_000617</name>
</gene>
<evidence type="ECO:0000256" key="16">
    <source>
        <dbReference type="ARBA" id="ARBA00029433"/>
    </source>
</evidence>
<accession>A0AAF0DXC8</accession>
<dbReference type="Pfam" id="PF23356">
    <property type="entry name" value="TPR_PEP5_VPS11"/>
    <property type="match status" value="1"/>
</dbReference>
<evidence type="ECO:0000256" key="7">
    <source>
        <dbReference type="ARBA" id="ARBA00022741"/>
    </source>
</evidence>
<dbReference type="SUPFAM" id="SSF50978">
    <property type="entry name" value="WD40 repeat-like"/>
    <property type="match status" value="1"/>
</dbReference>
<dbReference type="PANTHER" id="PTHR23323:SF24">
    <property type="entry name" value="VACUOLAR PROTEIN SORTING-ASSOCIATED PROTEIN 11 HOMOLOG"/>
    <property type="match status" value="1"/>
</dbReference>
<dbReference type="SMART" id="SM00176">
    <property type="entry name" value="RAN"/>
    <property type="match status" value="1"/>
</dbReference>
<organism evidence="21 22">
    <name type="scientific">Malassezia obtusa</name>
    <dbReference type="NCBI Taxonomy" id="76774"/>
    <lineage>
        <taxon>Eukaryota</taxon>
        <taxon>Fungi</taxon>
        <taxon>Dikarya</taxon>
        <taxon>Basidiomycota</taxon>
        <taxon>Ustilaginomycotina</taxon>
        <taxon>Malasseziomycetes</taxon>
        <taxon>Malasseziales</taxon>
        <taxon>Malasseziaceae</taxon>
        <taxon>Malassezia</taxon>
    </lineage>
</organism>
<comment type="similarity">
    <text evidence="2">Belongs to the small GTPase superfamily. Rab family.</text>
</comment>
<dbReference type="GO" id="GO:0006886">
    <property type="term" value="P:intracellular protein transport"/>
    <property type="evidence" value="ECO:0007669"/>
    <property type="project" value="UniProtKB-UniRule"/>
</dbReference>
<dbReference type="SMART" id="SM00177">
    <property type="entry name" value="ARF"/>
    <property type="match status" value="1"/>
</dbReference>
<dbReference type="SMART" id="SM00175">
    <property type="entry name" value="RAB"/>
    <property type="match status" value="1"/>
</dbReference>
<keyword evidence="11" id="KW-0342">GTP-binding</keyword>
<dbReference type="Pfam" id="PF23341">
    <property type="entry name" value="PEP5_VPS11_N"/>
    <property type="match status" value="2"/>
</dbReference>
<name>A0AAF0DXC8_9BASI</name>
<dbReference type="InterPro" id="IPR001806">
    <property type="entry name" value="Small_GTPase"/>
</dbReference>
<dbReference type="PROSITE" id="PS50089">
    <property type="entry name" value="ZF_RING_2"/>
    <property type="match status" value="1"/>
</dbReference>
<comment type="similarity">
    <text evidence="3">Belongs to the VPS11 family.</text>
</comment>
<dbReference type="SMART" id="SM00173">
    <property type="entry name" value="RAS"/>
    <property type="match status" value="1"/>
</dbReference>
<dbReference type="PROSITE" id="PS51419">
    <property type="entry name" value="RAB"/>
    <property type="match status" value="1"/>
</dbReference>
<protein>
    <submittedName>
        <fullName evidence="21">Vacuolar protein sorting-associated protein 11</fullName>
    </submittedName>
</protein>
<dbReference type="InterPro" id="IPR027417">
    <property type="entry name" value="P-loop_NTPase"/>
</dbReference>
<dbReference type="Proteomes" id="UP001214603">
    <property type="component" value="Chromosome 1"/>
</dbReference>
<dbReference type="CDD" id="cd01867">
    <property type="entry name" value="Rab8_Rab10_Rab13_like"/>
    <property type="match status" value="1"/>
</dbReference>
<comment type="subcellular location">
    <subcellularLocation>
        <location evidence="1">Cell membrane</location>
        <topology evidence="1">Lipid-anchor</topology>
        <orientation evidence="1">Cytoplasmic side</orientation>
    </subcellularLocation>
    <subcellularLocation>
        <location evidence="16">Endomembrane system</location>
        <topology evidence="16">Peripheral membrane protein</topology>
        <orientation evidence="16">Cytoplasmic side</orientation>
    </subcellularLocation>
</comment>
<proteinExistence type="inferred from homology"/>
<dbReference type="PANTHER" id="PTHR23323">
    <property type="entry name" value="VACUOLAR PROTEIN SORTING-ASSOCIATED PROTEIN"/>
    <property type="match status" value="1"/>
</dbReference>
<dbReference type="GO" id="GO:0005525">
    <property type="term" value="F:GTP binding"/>
    <property type="evidence" value="ECO:0007669"/>
    <property type="project" value="UniProtKB-KW"/>
</dbReference>
<comment type="function">
    <text evidence="15">Protein transport. Probably involved in vesicular traffic.</text>
</comment>
<feature type="domain" description="RING-type" evidence="20">
    <location>
        <begin position="1223"/>
        <end position="1260"/>
    </location>
</feature>
<dbReference type="FunFam" id="3.40.50.300:FF:000363">
    <property type="entry name" value="Secretion related GTPase srgA"/>
    <property type="match status" value="1"/>
</dbReference>
<dbReference type="InterPro" id="IPR015943">
    <property type="entry name" value="WD40/YVTN_repeat-like_dom_sf"/>
</dbReference>
<evidence type="ECO:0000256" key="10">
    <source>
        <dbReference type="ARBA" id="ARBA00022927"/>
    </source>
</evidence>
<evidence type="ECO:0000256" key="8">
    <source>
        <dbReference type="ARBA" id="ARBA00022771"/>
    </source>
</evidence>
<dbReference type="SMART" id="SM00184">
    <property type="entry name" value="RING"/>
    <property type="match status" value="1"/>
</dbReference>
<evidence type="ECO:0000256" key="15">
    <source>
        <dbReference type="ARBA" id="ARBA00025673"/>
    </source>
</evidence>
<evidence type="ECO:0000256" key="1">
    <source>
        <dbReference type="ARBA" id="ARBA00004342"/>
    </source>
</evidence>
<dbReference type="Gene3D" id="2.130.10.10">
    <property type="entry name" value="YVTN repeat-like/Quinoprotein amine dehydrogenase"/>
    <property type="match status" value="1"/>
</dbReference>
<keyword evidence="10" id="KW-0653">Protein transport</keyword>
<keyword evidence="12" id="KW-0472">Membrane</keyword>
<dbReference type="InterPro" id="IPR000547">
    <property type="entry name" value="Clathrin_H-chain/VPS_repeat"/>
</dbReference>
<evidence type="ECO:0000313" key="21">
    <source>
        <dbReference type="EMBL" id="WFD01936.1"/>
    </source>
</evidence>
<evidence type="ECO:0000256" key="11">
    <source>
        <dbReference type="ARBA" id="ARBA00023134"/>
    </source>
</evidence>
<evidence type="ECO:0000259" key="20">
    <source>
        <dbReference type="PROSITE" id="PS50089"/>
    </source>
</evidence>
<keyword evidence="8 17" id="KW-0863">Zinc-finger</keyword>
<reference evidence="21" key="1">
    <citation type="submission" date="2023-03" db="EMBL/GenBank/DDBJ databases">
        <title>Mating type loci evolution in Malassezia.</title>
        <authorList>
            <person name="Coelho M.A."/>
        </authorList>
    </citation>
    <scope>NUCLEOTIDE SEQUENCE</scope>
    <source>
        <strain evidence="21">CBS 7876</strain>
    </source>
</reference>
<evidence type="ECO:0000256" key="12">
    <source>
        <dbReference type="ARBA" id="ARBA00023136"/>
    </source>
</evidence>
<dbReference type="SUPFAM" id="SSF52540">
    <property type="entry name" value="P-loop containing nucleoside triphosphate hydrolases"/>
    <property type="match status" value="1"/>
</dbReference>
<evidence type="ECO:0000256" key="13">
    <source>
        <dbReference type="ARBA" id="ARBA00023288"/>
    </source>
</evidence>
<dbReference type="InterPro" id="IPR036322">
    <property type="entry name" value="WD40_repeat_dom_sf"/>
</dbReference>
<dbReference type="GO" id="GO:0007033">
    <property type="term" value="P:vacuole organization"/>
    <property type="evidence" value="ECO:0007669"/>
    <property type="project" value="TreeGrafter"/>
</dbReference>
<dbReference type="PRINTS" id="PR00449">
    <property type="entry name" value="RASTRNSFRMNG"/>
</dbReference>
<dbReference type="PROSITE" id="PS51420">
    <property type="entry name" value="RHO"/>
    <property type="match status" value="1"/>
</dbReference>
<dbReference type="GO" id="GO:0030897">
    <property type="term" value="C:HOPS complex"/>
    <property type="evidence" value="ECO:0007669"/>
    <property type="project" value="TreeGrafter"/>
</dbReference>
<keyword evidence="5" id="KW-1003">Cell membrane</keyword>
<feature type="region of interest" description="Disordered" evidence="19">
    <location>
        <begin position="185"/>
        <end position="204"/>
    </location>
</feature>
<dbReference type="SUPFAM" id="SSF57850">
    <property type="entry name" value="RING/U-box"/>
    <property type="match status" value="1"/>
</dbReference>
<dbReference type="GO" id="GO:0005768">
    <property type="term" value="C:endosome"/>
    <property type="evidence" value="ECO:0007669"/>
    <property type="project" value="UniProtKB-ARBA"/>
</dbReference>
<dbReference type="CDD" id="cd16688">
    <property type="entry name" value="RING-H2_Vps11"/>
    <property type="match status" value="1"/>
</dbReference>
<sequence>MPQPHYDLLVKLLLIGDSGVGKSCLLLRFCDDAWTPSFITTIGIDFKIRTIEVDGKRVKLQIWDTAGQERFRTITTAYYRGAMGILLVFDLTDEKSFNDIRNWYKDVEQHASEGVRMILVGNKCDWEEKRAITTEQAQELANELGLSYVETSAKSNTNVDEAFFKLAQQVKDHLVDQGITSNVPGASGQTLSGQSGAGSFGVGSGSGRQALEPIVDAESIPNRYNTPILFVLKIQGGGQQGGQQGGQGGQGGQGSSSPVCSALFDPKAKQVNCHYSSTTVPPYNLPSLVDYFIGQHTPGVQGRGVSEVADDMAKSVIKFYPTVTASSSDIRNSFYVGIVKSIKAQGQPDFKPSNKIDLPSSGAVSNVSWQAHDGALQCLAVAADAQAIVSIGTDRKNPHPQMRIWRLDAEGQAYSPRILTQTKLQHGPHAAAVSVIDVDSQLSFVAAGFEDGKVLLLRDVASVAAEGGQPRAKVVRDVSHADELGQEEVPDRVNGLALVEAGERLQLLIATTSKTLRYTVLGPGAGAAPTVIDTLGSTPACVVKFRAVSEEAVEQAPADGEIAPGTDAPVPVLTHKLALARDEAIYVLGIEGREASIALEGPKMRLQSLYGQLVVLSAPTKHGMSIERPVALEGVPSKSAEPVQLTIFDLDTKCVTYTAVLGAGVESFWTSNSDALAPGAEPPEFVSVLTRHQQLFRLEEKSLKDKLEQLFRAHLYLLAVQLVRARATRFPHARLPMLSPSAVIIPPRPQERRVVAPVDTLIADIYRRYGDHLYAKGDFEGAMLQFIKTIGVVSPSYIIRKFLDAQRLHFLTGYLQALHGRGFANADHTTLLLNCYTKLHDTDALDRFIHAPHTRPAGSAHAPKRESLPFDVQVAISVCRRGGCTAQAAYLAKTYEHHEDYLNIQLRDERNAAEAIQYLSELPPALAELYAQQYAHILLDALPQETTDLLIELYTRPIAQHGTSQVPSPAPILSHFVGHEAMLTRFCEQLASRRWDKAVSDEPGEPQPGAEAEMDADETLVFNTLLEQYLTSAQTQAKALYLLYHPSLFPYTVEHALMLCTTEECMPGLLFLYERLGMVEAIVQHWIHASEQGERDAPAALLAALDKFGEDHPELYITVPRFLASSAELLAQHRDDFTRVLDYIDEHGLLSPLEVVQLVSASGVVELGVVSDYLLRHVRDERAELDGMHKLIRSYETEIATKEAELAKLSTDDSPVVFQNNECGVCHGALSLPSVHFMCKHSFHRRCLPEGDGARECPLCARAHDTLRDLQQSQAVVGDYDVVLSEMHEAEDSFGVIADLFSKQILR</sequence>
<dbReference type="SMART" id="SM00174">
    <property type="entry name" value="RHO"/>
    <property type="match status" value="1"/>
</dbReference>
<evidence type="ECO:0000256" key="4">
    <source>
        <dbReference type="ARBA" id="ARBA00022448"/>
    </source>
</evidence>
<dbReference type="GO" id="GO:0006904">
    <property type="term" value="P:vesicle docking involved in exocytosis"/>
    <property type="evidence" value="ECO:0007669"/>
    <property type="project" value="TreeGrafter"/>
</dbReference>
<feature type="compositionally biased region" description="Gly residues" evidence="19">
    <location>
        <begin position="239"/>
        <end position="254"/>
    </location>
</feature>
<feature type="region of interest" description="Disordered" evidence="19">
    <location>
        <begin position="239"/>
        <end position="259"/>
    </location>
</feature>
<dbReference type="Gene3D" id="3.40.50.300">
    <property type="entry name" value="P-loop containing nucleotide triphosphate hydrolases"/>
    <property type="match status" value="1"/>
</dbReference>
<evidence type="ECO:0000256" key="19">
    <source>
        <dbReference type="SAM" id="MobiDB-lite"/>
    </source>
</evidence>
<dbReference type="NCBIfam" id="TIGR00231">
    <property type="entry name" value="small_GTP"/>
    <property type="match status" value="1"/>
</dbReference>
<dbReference type="InterPro" id="IPR057308">
    <property type="entry name" value="CHCR_PEP5_VPS11"/>
</dbReference>